<sequence length="152" mass="17419">MQKSQNIEEIKAEYEAKLAKAEAEKVEQGETFKLFVKGEEDEIIELEVKEKTLSKIDKGEMIDALYEITDSFEHLQKEGLDSERVGYWAKFMFLLDEPVSIFLSTAFDLKDVNIPVLLNINTLKEIVSKNEWLGIKAKEITSKMVAIAKKDD</sequence>
<evidence type="ECO:0000313" key="2">
    <source>
        <dbReference type="EMBL" id="MDG4976392.1"/>
    </source>
</evidence>
<dbReference type="RefSeq" id="WP_278228342.1">
    <property type="nucleotide sequence ID" value="NZ_JAOWLV010000003.1"/>
</dbReference>
<accession>A0AAP3Z111</accession>
<dbReference type="AlphaFoldDB" id="A0AAP3Z111"/>
<organism evidence="2 3">
    <name type="scientific">Lactococcus lactis</name>
    <dbReference type="NCBI Taxonomy" id="1358"/>
    <lineage>
        <taxon>Bacteria</taxon>
        <taxon>Bacillati</taxon>
        <taxon>Bacillota</taxon>
        <taxon>Bacilli</taxon>
        <taxon>Lactobacillales</taxon>
        <taxon>Streptococcaceae</taxon>
        <taxon>Lactococcus</taxon>
    </lineage>
</organism>
<reference evidence="2" key="1">
    <citation type="submission" date="2022-10" db="EMBL/GenBank/DDBJ databases">
        <authorList>
            <person name="Turner M.S."/>
            <person name="Huang W."/>
        </authorList>
    </citation>
    <scope>NUCLEOTIDE SEQUENCE</scope>
    <source>
        <strain evidence="2">54</strain>
    </source>
</reference>
<reference evidence="2" key="2">
    <citation type="journal article" date="2023" name="Food Microbiol.">
        <title>Evaluation of the fermentation potential of lactic acid bacteria isolated from herbs, fruits and vegetables as starter cultures in nut-based milk alternatives.</title>
        <authorList>
            <person name="Huang W."/>
            <person name="Dong A."/>
            <person name="Pham H.T."/>
            <person name="Zhou C."/>
            <person name="Huo Z."/>
            <person name="Watjen A.P."/>
            <person name="Prakash S."/>
            <person name="Bang-Berthelsen C.H."/>
            <person name="Turner M.S."/>
        </authorList>
    </citation>
    <scope>NUCLEOTIDE SEQUENCE</scope>
    <source>
        <strain evidence="2">54</strain>
    </source>
</reference>
<evidence type="ECO:0000313" key="3">
    <source>
        <dbReference type="Proteomes" id="UP001152598"/>
    </source>
</evidence>
<gene>
    <name evidence="2" type="ORF">OGZ50_06555</name>
</gene>
<keyword evidence="1" id="KW-0175">Coiled coil</keyword>
<dbReference type="EMBL" id="JAOWLV010000003">
    <property type="protein sequence ID" value="MDG4976392.1"/>
    <property type="molecule type" value="Genomic_DNA"/>
</dbReference>
<name>A0AAP3Z111_9LACT</name>
<feature type="coiled-coil region" evidence="1">
    <location>
        <begin position="4"/>
        <end position="31"/>
    </location>
</feature>
<evidence type="ECO:0000256" key="1">
    <source>
        <dbReference type="SAM" id="Coils"/>
    </source>
</evidence>
<protein>
    <submittedName>
        <fullName evidence="2">Uncharacterized protein</fullName>
    </submittedName>
</protein>
<dbReference type="Proteomes" id="UP001152598">
    <property type="component" value="Unassembled WGS sequence"/>
</dbReference>
<comment type="caution">
    <text evidence="2">The sequence shown here is derived from an EMBL/GenBank/DDBJ whole genome shotgun (WGS) entry which is preliminary data.</text>
</comment>
<proteinExistence type="predicted"/>